<accession>A0A0Q9WSN0</accession>
<evidence type="ECO:0008006" key="4">
    <source>
        <dbReference type="Google" id="ProtNLM"/>
    </source>
</evidence>
<protein>
    <recommendedName>
        <fullName evidence="4">Kazal-like domain-containing protein</fullName>
    </recommendedName>
</protein>
<gene>
    <name evidence="2" type="primary">Dvir\GJ26031</name>
    <name evidence="2" type="ORF">Dvir_GJ26031</name>
</gene>
<dbReference type="InParanoid" id="A0A0Q9WSN0"/>
<dbReference type="EMBL" id="CH940650">
    <property type="protein sequence ID" value="KRF83563.1"/>
    <property type="molecule type" value="Genomic_DNA"/>
</dbReference>
<feature type="chain" id="PRO_5006387093" description="Kazal-like domain-containing protein" evidence="1">
    <location>
        <begin position="20"/>
        <end position="84"/>
    </location>
</feature>
<sequence length="84" mass="8954">MKFCFALINLLLCCGLIMAADRCPTICPAIYKPVCGEALVGGQRVRCQFSNSCAMAGNSCTKGINWRETPNCNGLSGRCSSLLS</sequence>
<name>A0A0Q9WSN0_DROVI</name>
<dbReference type="Proteomes" id="UP000008792">
    <property type="component" value="Unassembled WGS sequence"/>
</dbReference>
<organism evidence="2 3">
    <name type="scientific">Drosophila virilis</name>
    <name type="common">Fruit fly</name>
    <dbReference type="NCBI Taxonomy" id="7244"/>
    <lineage>
        <taxon>Eukaryota</taxon>
        <taxon>Metazoa</taxon>
        <taxon>Ecdysozoa</taxon>
        <taxon>Arthropoda</taxon>
        <taxon>Hexapoda</taxon>
        <taxon>Insecta</taxon>
        <taxon>Pterygota</taxon>
        <taxon>Neoptera</taxon>
        <taxon>Endopterygota</taxon>
        <taxon>Diptera</taxon>
        <taxon>Brachycera</taxon>
        <taxon>Muscomorpha</taxon>
        <taxon>Ephydroidea</taxon>
        <taxon>Drosophilidae</taxon>
        <taxon>Drosophila</taxon>
    </lineage>
</organism>
<reference evidence="2 3" key="1">
    <citation type="journal article" date="2007" name="Nature">
        <title>Evolution of genes and genomes on the Drosophila phylogeny.</title>
        <authorList>
            <consortium name="Drosophila 12 Genomes Consortium"/>
            <person name="Clark A.G."/>
            <person name="Eisen M.B."/>
            <person name="Smith D.R."/>
            <person name="Bergman C.M."/>
            <person name="Oliver B."/>
            <person name="Markow T.A."/>
            <person name="Kaufman T.C."/>
            <person name="Kellis M."/>
            <person name="Gelbart W."/>
            <person name="Iyer V.N."/>
            <person name="Pollard D.A."/>
            <person name="Sackton T.B."/>
            <person name="Larracuente A.M."/>
            <person name="Singh N.D."/>
            <person name="Abad J.P."/>
            <person name="Abt D.N."/>
            <person name="Adryan B."/>
            <person name="Aguade M."/>
            <person name="Akashi H."/>
            <person name="Anderson W.W."/>
            <person name="Aquadro C.F."/>
            <person name="Ardell D.H."/>
            <person name="Arguello R."/>
            <person name="Artieri C.G."/>
            <person name="Barbash D.A."/>
            <person name="Barker D."/>
            <person name="Barsanti P."/>
            <person name="Batterham P."/>
            <person name="Batzoglou S."/>
            <person name="Begun D."/>
            <person name="Bhutkar A."/>
            <person name="Blanco E."/>
            <person name="Bosak S.A."/>
            <person name="Bradley R.K."/>
            <person name="Brand A.D."/>
            <person name="Brent M.R."/>
            <person name="Brooks A.N."/>
            <person name="Brown R.H."/>
            <person name="Butlin R.K."/>
            <person name="Caggese C."/>
            <person name="Calvi B.R."/>
            <person name="Bernardo de Carvalho A."/>
            <person name="Caspi A."/>
            <person name="Castrezana S."/>
            <person name="Celniker S.E."/>
            <person name="Chang J.L."/>
            <person name="Chapple C."/>
            <person name="Chatterji S."/>
            <person name="Chinwalla A."/>
            <person name="Civetta A."/>
            <person name="Clifton S.W."/>
            <person name="Comeron J.M."/>
            <person name="Costello J.C."/>
            <person name="Coyne J.A."/>
            <person name="Daub J."/>
            <person name="David R.G."/>
            <person name="Delcher A.L."/>
            <person name="Delehaunty K."/>
            <person name="Do C.B."/>
            <person name="Ebling H."/>
            <person name="Edwards K."/>
            <person name="Eickbush T."/>
            <person name="Evans J.D."/>
            <person name="Filipski A."/>
            <person name="Findeiss S."/>
            <person name="Freyhult E."/>
            <person name="Fulton L."/>
            <person name="Fulton R."/>
            <person name="Garcia A.C."/>
            <person name="Gardiner A."/>
            <person name="Garfield D.A."/>
            <person name="Garvin B.E."/>
            <person name="Gibson G."/>
            <person name="Gilbert D."/>
            <person name="Gnerre S."/>
            <person name="Godfrey J."/>
            <person name="Good R."/>
            <person name="Gotea V."/>
            <person name="Gravely B."/>
            <person name="Greenberg A.J."/>
            <person name="Griffiths-Jones S."/>
            <person name="Gross S."/>
            <person name="Guigo R."/>
            <person name="Gustafson E.A."/>
            <person name="Haerty W."/>
            <person name="Hahn M.W."/>
            <person name="Halligan D.L."/>
            <person name="Halpern A.L."/>
            <person name="Halter G.M."/>
            <person name="Han M.V."/>
            <person name="Heger A."/>
            <person name="Hillier L."/>
            <person name="Hinrichs A.S."/>
            <person name="Holmes I."/>
            <person name="Hoskins R.A."/>
            <person name="Hubisz M.J."/>
            <person name="Hultmark D."/>
            <person name="Huntley M.A."/>
            <person name="Jaffe D.B."/>
            <person name="Jagadeeshan S."/>
            <person name="Jeck W.R."/>
            <person name="Johnson J."/>
            <person name="Jones C.D."/>
            <person name="Jordan W.C."/>
            <person name="Karpen G.H."/>
            <person name="Kataoka E."/>
            <person name="Keightley P.D."/>
            <person name="Kheradpour P."/>
            <person name="Kirkness E.F."/>
            <person name="Koerich L.B."/>
            <person name="Kristiansen K."/>
            <person name="Kudrna D."/>
            <person name="Kulathinal R.J."/>
            <person name="Kumar S."/>
            <person name="Kwok R."/>
            <person name="Lander E."/>
            <person name="Langley C.H."/>
            <person name="Lapoint R."/>
            <person name="Lazzaro B.P."/>
            <person name="Lee S.J."/>
            <person name="Levesque L."/>
            <person name="Li R."/>
            <person name="Lin C.F."/>
            <person name="Lin M.F."/>
            <person name="Lindblad-Toh K."/>
            <person name="Llopart A."/>
            <person name="Long M."/>
            <person name="Low L."/>
            <person name="Lozovsky E."/>
            <person name="Lu J."/>
            <person name="Luo M."/>
            <person name="Machado C.A."/>
            <person name="Makalowski W."/>
            <person name="Marzo M."/>
            <person name="Matsuda M."/>
            <person name="Matzkin L."/>
            <person name="McAllister B."/>
            <person name="McBride C.S."/>
            <person name="McKernan B."/>
            <person name="McKernan K."/>
            <person name="Mendez-Lago M."/>
            <person name="Minx P."/>
            <person name="Mollenhauer M.U."/>
            <person name="Montooth K."/>
            <person name="Mount S.M."/>
            <person name="Mu X."/>
            <person name="Myers E."/>
            <person name="Negre B."/>
            <person name="Newfeld S."/>
            <person name="Nielsen R."/>
            <person name="Noor M.A."/>
            <person name="O'Grady P."/>
            <person name="Pachter L."/>
            <person name="Papaceit M."/>
            <person name="Parisi M.J."/>
            <person name="Parisi M."/>
            <person name="Parts L."/>
            <person name="Pedersen J.S."/>
            <person name="Pesole G."/>
            <person name="Phillippy A.M."/>
            <person name="Ponting C.P."/>
            <person name="Pop M."/>
            <person name="Porcelli D."/>
            <person name="Powell J.R."/>
            <person name="Prohaska S."/>
            <person name="Pruitt K."/>
            <person name="Puig M."/>
            <person name="Quesneville H."/>
            <person name="Ram K.R."/>
            <person name="Rand D."/>
            <person name="Rasmussen M.D."/>
            <person name="Reed L.K."/>
            <person name="Reenan R."/>
            <person name="Reily A."/>
            <person name="Remington K.A."/>
            <person name="Rieger T.T."/>
            <person name="Ritchie M.G."/>
            <person name="Robin C."/>
            <person name="Rogers Y.H."/>
            <person name="Rohde C."/>
            <person name="Rozas J."/>
            <person name="Rubenfield M.J."/>
            <person name="Ruiz A."/>
            <person name="Russo S."/>
            <person name="Salzberg S.L."/>
            <person name="Sanchez-Gracia A."/>
            <person name="Saranga D.J."/>
            <person name="Sato H."/>
            <person name="Schaeffer S.W."/>
            <person name="Schatz M.C."/>
            <person name="Schlenke T."/>
            <person name="Schwartz R."/>
            <person name="Segarra C."/>
            <person name="Singh R.S."/>
            <person name="Sirot L."/>
            <person name="Sirota M."/>
            <person name="Sisneros N.B."/>
            <person name="Smith C.D."/>
            <person name="Smith T.F."/>
            <person name="Spieth J."/>
            <person name="Stage D.E."/>
            <person name="Stark A."/>
            <person name="Stephan W."/>
            <person name="Strausberg R.L."/>
            <person name="Strempel S."/>
            <person name="Sturgill D."/>
            <person name="Sutton G."/>
            <person name="Sutton G.G."/>
            <person name="Tao W."/>
            <person name="Teichmann S."/>
            <person name="Tobari Y.N."/>
            <person name="Tomimura Y."/>
            <person name="Tsolas J.M."/>
            <person name="Valente V.L."/>
            <person name="Venter E."/>
            <person name="Venter J.C."/>
            <person name="Vicario S."/>
            <person name="Vieira F.G."/>
            <person name="Vilella A.J."/>
            <person name="Villasante A."/>
            <person name="Walenz B."/>
            <person name="Wang J."/>
            <person name="Wasserman M."/>
            <person name="Watts T."/>
            <person name="Wilson D."/>
            <person name="Wilson R.K."/>
            <person name="Wing R.A."/>
            <person name="Wolfner M.F."/>
            <person name="Wong A."/>
            <person name="Wong G.K."/>
            <person name="Wu C.I."/>
            <person name="Wu G."/>
            <person name="Yamamoto D."/>
            <person name="Yang H.P."/>
            <person name="Yang S.P."/>
            <person name="Yorke J.A."/>
            <person name="Yoshida K."/>
            <person name="Zdobnov E."/>
            <person name="Zhang P."/>
            <person name="Zhang Y."/>
            <person name="Zimin A.V."/>
            <person name="Baldwin J."/>
            <person name="Abdouelleil A."/>
            <person name="Abdulkadir J."/>
            <person name="Abebe A."/>
            <person name="Abera B."/>
            <person name="Abreu J."/>
            <person name="Acer S.C."/>
            <person name="Aftuck L."/>
            <person name="Alexander A."/>
            <person name="An P."/>
            <person name="Anderson E."/>
            <person name="Anderson S."/>
            <person name="Arachi H."/>
            <person name="Azer M."/>
            <person name="Bachantsang P."/>
            <person name="Barry A."/>
            <person name="Bayul T."/>
            <person name="Berlin A."/>
            <person name="Bessette D."/>
            <person name="Bloom T."/>
            <person name="Blye J."/>
            <person name="Boguslavskiy L."/>
            <person name="Bonnet C."/>
            <person name="Boukhgalter B."/>
            <person name="Bourzgui I."/>
            <person name="Brown A."/>
            <person name="Cahill P."/>
            <person name="Channer S."/>
            <person name="Cheshatsang Y."/>
            <person name="Chuda L."/>
            <person name="Citroen M."/>
            <person name="Collymore A."/>
            <person name="Cooke P."/>
            <person name="Costello M."/>
            <person name="D'Aco K."/>
            <person name="Daza R."/>
            <person name="De Haan G."/>
            <person name="DeGray S."/>
            <person name="DeMaso C."/>
            <person name="Dhargay N."/>
            <person name="Dooley K."/>
            <person name="Dooley E."/>
            <person name="Doricent M."/>
            <person name="Dorje P."/>
            <person name="Dorjee K."/>
            <person name="Dupes A."/>
            <person name="Elong R."/>
            <person name="Falk J."/>
            <person name="Farina A."/>
            <person name="Faro S."/>
            <person name="Ferguson D."/>
            <person name="Fisher S."/>
            <person name="Foley C.D."/>
            <person name="Franke A."/>
            <person name="Friedrich D."/>
            <person name="Gadbois L."/>
            <person name="Gearin G."/>
            <person name="Gearin C.R."/>
            <person name="Giannoukos G."/>
            <person name="Goode T."/>
            <person name="Graham J."/>
            <person name="Grandbois E."/>
            <person name="Grewal S."/>
            <person name="Gyaltsen K."/>
            <person name="Hafez N."/>
            <person name="Hagos B."/>
            <person name="Hall J."/>
            <person name="Henson C."/>
            <person name="Hollinger A."/>
            <person name="Honan T."/>
            <person name="Huard M.D."/>
            <person name="Hughes L."/>
            <person name="Hurhula B."/>
            <person name="Husby M.E."/>
            <person name="Kamat A."/>
            <person name="Kanga B."/>
            <person name="Kashin S."/>
            <person name="Khazanovich D."/>
            <person name="Kisner P."/>
            <person name="Lance K."/>
            <person name="Lara M."/>
            <person name="Lee W."/>
            <person name="Lennon N."/>
            <person name="Letendre F."/>
            <person name="LeVine R."/>
            <person name="Lipovsky A."/>
            <person name="Liu X."/>
            <person name="Liu J."/>
            <person name="Liu S."/>
            <person name="Lokyitsang T."/>
            <person name="Lokyitsang Y."/>
            <person name="Lubonja R."/>
            <person name="Lui A."/>
            <person name="MacDonald P."/>
            <person name="Magnisalis V."/>
            <person name="Maru K."/>
            <person name="Matthews C."/>
            <person name="McCusker W."/>
            <person name="McDonough S."/>
            <person name="Mehta T."/>
            <person name="Meldrim J."/>
            <person name="Meneus L."/>
            <person name="Mihai O."/>
            <person name="Mihalev A."/>
            <person name="Mihova T."/>
            <person name="Mittelman R."/>
            <person name="Mlenga V."/>
            <person name="Montmayeur A."/>
            <person name="Mulrain L."/>
            <person name="Navidi A."/>
            <person name="Naylor J."/>
            <person name="Negash T."/>
            <person name="Nguyen T."/>
            <person name="Nguyen N."/>
            <person name="Nicol R."/>
            <person name="Norbu C."/>
            <person name="Norbu N."/>
            <person name="Novod N."/>
            <person name="O'Neill B."/>
            <person name="Osman S."/>
            <person name="Markiewicz E."/>
            <person name="Oyono O.L."/>
            <person name="Patti C."/>
            <person name="Phunkhang P."/>
            <person name="Pierre F."/>
            <person name="Priest M."/>
            <person name="Raghuraman S."/>
            <person name="Rege F."/>
            <person name="Reyes R."/>
            <person name="Rise C."/>
            <person name="Rogov P."/>
            <person name="Ross K."/>
            <person name="Ryan E."/>
            <person name="Settipalli S."/>
            <person name="Shea T."/>
            <person name="Sherpa N."/>
            <person name="Shi L."/>
            <person name="Shih D."/>
            <person name="Sparrow T."/>
            <person name="Spaulding J."/>
            <person name="Stalker J."/>
            <person name="Stange-Thomann N."/>
            <person name="Stavropoulos S."/>
            <person name="Stone C."/>
            <person name="Strader C."/>
            <person name="Tesfaye S."/>
            <person name="Thomson T."/>
            <person name="Thoulutsang Y."/>
            <person name="Thoulutsang D."/>
            <person name="Topham K."/>
            <person name="Topping I."/>
            <person name="Tsamla T."/>
            <person name="Vassiliev H."/>
            <person name="Vo A."/>
            <person name="Wangchuk T."/>
            <person name="Wangdi T."/>
            <person name="Weiand M."/>
            <person name="Wilkinson J."/>
            <person name="Wilson A."/>
            <person name="Yadav S."/>
            <person name="Young G."/>
            <person name="Yu Q."/>
            <person name="Zembek L."/>
            <person name="Zhong D."/>
            <person name="Zimmer A."/>
            <person name="Zwirko Z."/>
            <person name="Jaffe D.B."/>
            <person name="Alvarez P."/>
            <person name="Brockman W."/>
            <person name="Butler J."/>
            <person name="Chin C."/>
            <person name="Gnerre S."/>
            <person name="Grabherr M."/>
            <person name="Kleber M."/>
            <person name="Mauceli E."/>
            <person name="MacCallum I."/>
        </authorList>
    </citation>
    <scope>NUCLEOTIDE SEQUENCE [LARGE SCALE GENOMIC DNA]</scope>
    <source>
        <strain evidence="3">Tucson 15010-1051.87</strain>
    </source>
</reference>
<keyword evidence="1" id="KW-0732">Signal</keyword>
<evidence type="ECO:0000256" key="1">
    <source>
        <dbReference type="SAM" id="SignalP"/>
    </source>
</evidence>
<dbReference type="OrthoDB" id="126772at2759"/>
<evidence type="ECO:0000313" key="3">
    <source>
        <dbReference type="Proteomes" id="UP000008792"/>
    </source>
</evidence>
<feature type="signal peptide" evidence="1">
    <location>
        <begin position="1"/>
        <end position="19"/>
    </location>
</feature>
<dbReference type="SMR" id="A0A0Q9WSN0"/>
<keyword evidence="3" id="KW-1185">Reference proteome</keyword>
<proteinExistence type="predicted"/>
<evidence type="ECO:0000313" key="2">
    <source>
        <dbReference type="EMBL" id="KRF83563.1"/>
    </source>
</evidence>
<dbReference type="AlphaFoldDB" id="A0A0Q9WSN0"/>
<dbReference type="Gene3D" id="3.30.60.30">
    <property type="match status" value="1"/>
</dbReference>